<dbReference type="InParanoid" id="G5B362"/>
<dbReference type="GO" id="GO:0030199">
    <property type="term" value="P:collagen fibril organization"/>
    <property type="evidence" value="ECO:0007669"/>
    <property type="project" value="TreeGrafter"/>
</dbReference>
<dbReference type="eggNOG" id="KOG0619">
    <property type="taxonomic scope" value="Eukaryota"/>
</dbReference>
<evidence type="ECO:0000256" key="3">
    <source>
        <dbReference type="ARBA" id="ARBA00022525"/>
    </source>
</evidence>
<keyword evidence="4" id="KW-0272">Extracellular matrix</keyword>
<comment type="subcellular location">
    <subcellularLocation>
        <location evidence="1">Secreted</location>
        <location evidence="1">Extracellular space</location>
        <location evidence="1">Extracellular matrix</location>
    </subcellularLocation>
</comment>
<dbReference type="STRING" id="10181.G5B362"/>
<dbReference type="GO" id="GO:0005615">
    <property type="term" value="C:extracellular space"/>
    <property type="evidence" value="ECO:0007669"/>
    <property type="project" value="TreeGrafter"/>
</dbReference>
<reference evidence="11 12" key="1">
    <citation type="journal article" date="2011" name="Nature">
        <title>Genome sequencing reveals insights into physiology and longevity of the naked mole rat.</title>
        <authorList>
            <person name="Kim E.B."/>
            <person name="Fang X."/>
            <person name="Fushan A.A."/>
            <person name="Huang Z."/>
            <person name="Lobanov A.V."/>
            <person name="Han L."/>
            <person name="Marino S.M."/>
            <person name="Sun X."/>
            <person name="Turanov A.A."/>
            <person name="Yang P."/>
            <person name="Yim S.H."/>
            <person name="Zhao X."/>
            <person name="Kasaikina M.V."/>
            <person name="Stoletzki N."/>
            <person name="Peng C."/>
            <person name="Polak P."/>
            <person name="Xiong Z."/>
            <person name="Kiezun A."/>
            <person name="Zhu Y."/>
            <person name="Chen Y."/>
            <person name="Kryukov G.V."/>
            <person name="Zhang Q."/>
            <person name="Peshkin L."/>
            <person name="Yang L."/>
            <person name="Bronson R.T."/>
            <person name="Buffenstein R."/>
            <person name="Wang B."/>
            <person name="Han C."/>
            <person name="Li Q."/>
            <person name="Chen L."/>
            <person name="Zhao W."/>
            <person name="Sunyaev S.R."/>
            <person name="Park T.J."/>
            <person name="Zhang G."/>
            <person name="Wang J."/>
            <person name="Gladyshev V.N."/>
        </authorList>
    </citation>
    <scope>NUCLEOTIDE SEQUENCE [LARGE SCALE GENOMIC DNA]</scope>
</reference>
<dbReference type="AlphaFoldDB" id="G5B362"/>
<dbReference type="InterPro" id="IPR003591">
    <property type="entry name" value="Leu-rich_rpt_typical-subtyp"/>
</dbReference>
<evidence type="ECO:0000256" key="10">
    <source>
        <dbReference type="SAM" id="MobiDB-lite"/>
    </source>
</evidence>
<evidence type="ECO:0000256" key="4">
    <source>
        <dbReference type="ARBA" id="ARBA00022530"/>
    </source>
</evidence>
<feature type="compositionally biased region" description="Basic and acidic residues" evidence="10">
    <location>
        <begin position="23"/>
        <end position="37"/>
    </location>
</feature>
<dbReference type="SUPFAM" id="SSF52058">
    <property type="entry name" value="L domain-like"/>
    <property type="match status" value="1"/>
</dbReference>
<feature type="region of interest" description="Disordered" evidence="10">
    <location>
        <begin position="19"/>
        <end position="70"/>
    </location>
</feature>
<evidence type="ECO:0000256" key="2">
    <source>
        <dbReference type="ARBA" id="ARBA00006912"/>
    </source>
</evidence>
<dbReference type="GO" id="GO:0061975">
    <property type="term" value="P:articular cartilage development"/>
    <property type="evidence" value="ECO:0007669"/>
    <property type="project" value="TreeGrafter"/>
</dbReference>
<dbReference type="Pfam" id="PF13855">
    <property type="entry name" value="LRR_8"/>
    <property type="match status" value="1"/>
</dbReference>
<dbReference type="InterPro" id="IPR043547">
    <property type="entry name" value="Mimecan/Epiphycan/Opticin"/>
</dbReference>
<accession>G5B362</accession>
<keyword evidence="5" id="KW-0433">Leucine-rich repeat</keyword>
<sequence length="327" mass="35793">MRLSAYLRVLSLVLQDTGPASVPEERKRREEPSHGEDDAYGALHVGNHGPSLDDSSEGSDLRTPKTLRTSSLRVTRLTPPSRIGPTQNTIATRTSNPVMTRATLPTMPSLLGSPTSQAGLPTWLLCVCLGSSIYFDDTDLANIPPLPPMTTYLYARFNHISHIRAGDFTGLTKLKRIDLSGSIISSIDNDALHLLPALQELILSENQLAALPMLPPGIELLDVCLNRLRSSGIQPGAFRALEKLQFLYLVDNLLDSVPGPLALSLCLLHLQNNVIETLARGTLCDTKEHRHTRRRLEDICLDGNPVNLSLCPGTDFCLPRLPTGRFT</sequence>
<evidence type="ECO:0000256" key="5">
    <source>
        <dbReference type="ARBA" id="ARBA00022614"/>
    </source>
</evidence>
<name>G5B362_HETGA</name>
<dbReference type="PANTHER" id="PTHR46269:SF4">
    <property type="entry name" value="OPTICIN"/>
    <property type="match status" value="1"/>
</dbReference>
<dbReference type="GO" id="GO:0060348">
    <property type="term" value="P:bone development"/>
    <property type="evidence" value="ECO:0007669"/>
    <property type="project" value="TreeGrafter"/>
</dbReference>
<dbReference type="PANTHER" id="PTHR46269">
    <property type="entry name" value="EPIPHYCAN-RELATED"/>
    <property type="match status" value="1"/>
</dbReference>
<evidence type="ECO:0000256" key="1">
    <source>
        <dbReference type="ARBA" id="ARBA00004498"/>
    </source>
</evidence>
<evidence type="ECO:0000256" key="9">
    <source>
        <dbReference type="ARBA" id="ARBA00023180"/>
    </source>
</evidence>
<proteinExistence type="inferred from homology"/>
<keyword evidence="8" id="KW-1015">Disulfide bond</keyword>
<gene>
    <name evidence="11" type="ORF">GW7_12841</name>
</gene>
<dbReference type="SMART" id="SM00369">
    <property type="entry name" value="LRR_TYP"/>
    <property type="match status" value="4"/>
</dbReference>
<organism evidence="11 12">
    <name type="scientific">Heterocephalus glaber</name>
    <name type="common">Naked mole rat</name>
    <dbReference type="NCBI Taxonomy" id="10181"/>
    <lineage>
        <taxon>Eukaryota</taxon>
        <taxon>Metazoa</taxon>
        <taxon>Chordata</taxon>
        <taxon>Craniata</taxon>
        <taxon>Vertebrata</taxon>
        <taxon>Euteleostomi</taxon>
        <taxon>Mammalia</taxon>
        <taxon>Eutheria</taxon>
        <taxon>Euarchontoglires</taxon>
        <taxon>Glires</taxon>
        <taxon>Rodentia</taxon>
        <taxon>Hystricomorpha</taxon>
        <taxon>Bathyergidae</taxon>
        <taxon>Heterocephalus</taxon>
    </lineage>
</organism>
<dbReference type="Proteomes" id="UP000006813">
    <property type="component" value="Unassembled WGS sequence"/>
</dbReference>
<evidence type="ECO:0000313" key="11">
    <source>
        <dbReference type="EMBL" id="EHB03723.1"/>
    </source>
</evidence>
<evidence type="ECO:0000256" key="7">
    <source>
        <dbReference type="ARBA" id="ARBA00022737"/>
    </source>
</evidence>
<dbReference type="InterPro" id="IPR032675">
    <property type="entry name" value="LRR_dom_sf"/>
</dbReference>
<protein>
    <submittedName>
        <fullName evidence="11">Opticin</fullName>
    </submittedName>
</protein>
<dbReference type="Gene3D" id="3.80.10.10">
    <property type="entry name" value="Ribonuclease Inhibitor"/>
    <property type="match status" value="1"/>
</dbReference>
<dbReference type="EMBL" id="JH168168">
    <property type="protein sequence ID" value="EHB03723.1"/>
    <property type="molecule type" value="Genomic_DNA"/>
</dbReference>
<keyword evidence="7" id="KW-0677">Repeat</keyword>
<keyword evidence="9" id="KW-0325">Glycoprotein</keyword>
<evidence type="ECO:0000256" key="6">
    <source>
        <dbReference type="ARBA" id="ARBA00022729"/>
    </source>
</evidence>
<evidence type="ECO:0000256" key="8">
    <source>
        <dbReference type="ARBA" id="ARBA00023157"/>
    </source>
</evidence>
<keyword evidence="3" id="KW-0964">Secreted</keyword>
<dbReference type="GO" id="GO:0031012">
    <property type="term" value="C:extracellular matrix"/>
    <property type="evidence" value="ECO:0007669"/>
    <property type="project" value="TreeGrafter"/>
</dbReference>
<evidence type="ECO:0000313" key="12">
    <source>
        <dbReference type="Proteomes" id="UP000006813"/>
    </source>
</evidence>
<dbReference type="FunCoup" id="G5B362">
    <property type="interactions" value="31"/>
</dbReference>
<dbReference type="InterPro" id="IPR001611">
    <property type="entry name" value="Leu-rich_rpt"/>
</dbReference>
<keyword evidence="6" id="KW-0732">Signal</keyword>
<comment type="similarity">
    <text evidence="2">Belongs to the small leucine-rich proteoglycan (SLRP) family. SLRP class III subfamily.</text>
</comment>